<evidence type="ECO:0000313" key="1">
    <source>
        <dbReference type="EMBL" id="EEF38211.1"/>
    </source>
</evidence>
<name>B9SDX7_RICCO</name>
<organism evidence="1 2">
    <name type="scientific">Ricinus communis</name>
    <name type="common">Castor bean</name>
    <dbReference type="NCBI Taxonomy" id="3988"/>
    <lineage>
        <taxon>Eukaryota</taxon>
        <taxon>Viridiplantae</taxon>
        <taxon>Streptophyta</taxon>
        <taxon>Embryophyta</taxon>
        <taxon>Tracheophyta</taxon>
        <taxon>Spermatophyta</taxon>
        <taxon>Magnoliopsida</taxon>
        <taxon>eudicotyledons</taxon>
        <taxon>Gunneridae</taxon>
        <taxon>Pentapetalae</taxon>
        <taxon>rosids</taxon>
        <taxon>fabids</taxon>
        <taxon>Malpighiales</taxon>
        <taxon>Euphorbiaceae</taxon>
        <taxon>Acalyphoideae</taxon>
        <taxon>Acalypheae</taxon>
        <taxon>Ricinus</taxon>
    </lineage>
</organism>
<protein>
    <submittedName>
        <fullName evidence="1">Uncharacterized protein</fullName>
    </submittedName>
</protein>
<proteinExistence type="predicted"/>
<dbReference type="EMBL" id="EQ973932">
    <property type="protein sequence ID" value="EEF38211.1"/>
    <property type="molecule type" value="Genomic_DNA"/>
</dbReference>
<dbReference type="InParanoid" id="B9SDX7"/>
<keyword evidence="2" id="KW-1185">Reference proteome</keyword>
<dbReference type="AlphaFoldDB" id="B9SDX7"/>
<evidence type="ECO:0000313" key="2">
    <source>
        <dbReference type="Proteomes" id="UP000008311"/>
    </source>
</evidence>
<sequence length="107" mass="12355">MKDETSLVARTLKAKHYPRLDFLNARKGPRSSFTWQNIFVGQDLQKPMTCSKILNLSYKVHADIAIAIANGSHEQSRTTVSPIWTRPVGERHIWMEEVPRVRKTYFG</sequence>
<dbReference type="Proteomes" id="UP000008311">
    <property type="component" value="Unassembled WGS sequence"/>
</dbReference>
<accession>B9SDX7</accession>
<gene>
    <name evidence="1" type="ORF">RCOM_0488430</name>
</gene>
<reference evidence="2" key="1">
    <citation type="journal article" date="2010" name="Nat. Biotechnol.">
        <title>Draft genome sequence of the oilseed species Ricinus communis.</title>
        <authorList>
            <person name="Chan A.P."/>
            <person name="Crabtree J."/>
            <person name="Zhao Q."/>
            <person name="Lorenzi H."/>
            <person name="Orvis J."/>
            <person name="Puiu D."/>
            <person name="Melake-Berhan A."/>
            <person name="Jones K.M."/>
            <person name="Redman J."/>
            <person name="Chen G."/>
            <person name="Cahoon E.B."/>
            <person name="Gedil M."/>
            <person name="Stanke M."/>
            <person name="Haas B.J."/>
            <person name="Wortman J.R."/>
            <person name="Fraser-Liggett C.M."/>
            <person name="Ravel J."/>
            <person name="Rabinowicz P.D."/>
        </authorList>
    </citation>
    <scope>NUCLEOTIDE SEQUENCE [LARGE SCALE GENOMIC DNA]</scope>
    <source>
        <strain evidence="2">cv. Hale</strain>
    </source>
</reference>